<proteinExistence type="predicted"/>
<comment type="caution">
    <text evidence="1">The sequence shown here is derived from an EMBL/GenBank/DDBJ whole genome shotgun (WGS) entry which is preliminary data.</text>
</comment>
<gene>
    <name evidence="1" type="ORF">IC230_03240</name>
</gene>
<sequence>MGTWIGVHSEWDTDFTCPLATYIQLDADSTYHFGMVDGSAGKRTSTWAFHGESMRLDTIRFAPGLVSIQNNLLRIGANYPMVFRRFTDVAIDSILVHKQLSGRVWQSDSLTIYFYTDGKVALENPATKQRTAHYWQVKRFGQSIFLVIQGNQYTRDRGYKPLWQIVSLSPHQLQATGWNGCAVAKETFRLVRNLLPGETCRPNGFQPCSNCFSSRWREGSLSRSDKRYDLVHLFRKTYQPISQPGESGLIRIRFVVNCEGEQGLFELRGFDESYCPRMFNPQITNQLVAICRNQVATDPSLRKPNNPDEWLLDVAVSLTFRLQDGRLTDILP</sequence>
<accession>A0A927AY99</accession>
<dbReference type="EMBL" id="JACXAA010000001">
    <property type="protein sequence ID" value="MBD2751892.1"/>
    <property type="molecule type" value="Genomic_DNA"/>
</dbReference>
<name>A0A927AY99_9BACT</name>
<dbReference type="Proteomes" id="UP000653797">
    <property type="component" value="Unassembled WGS sequence"/>
</dbReference>
<dbReference type="AlphaFoldDB" id="A0A927AY99"/>
<keyword evidence="2" id="KW-1185">Reference proteome</keyword>
<evidence type="ECO:0000313" key="1">
    <source>
        <dbReference type="EMBL" id="MBD2751892.1"/>
    </source>
</evidence>
<organism evidence="1 2">
    <name type="scientific">Spirosoma validum</name>
    <dbReference type="NCBI Taxonomy" id="2771355"/>
    <lineage>
        <taxon>Bacteria</taxon>
        <taxon>Pseudomonadati</taxon>
        <taxon>Bacteroidota</taxon>
        <taxon>Cytophagia</taxon>
        <taxon>Cytophagales</taxon>
        <taxon>Cytophagaceae</taxon>
        <taxon>Spirosoma</taxon>
    </lineage>
</organism>
<dbReference type="RefSeq" id="WP_191037517.1">
    <property type="nucleotide sequence ID" value="NZ_JACXAA010000001.1"/>
</dbReference>
<reference evidence="1" key="1">
    <citation type="submission" date="2020-09" db="EMBL/GenBank/DDBJ databases">
        <authorList>
            <person name="Kim M.K."/>
        </authorList>
    </citation>
    <scope>NUCLEOTIDE SEQUENCE</scope>
    <source>
        <strain evidence="1">BT704</strain>
    </source>
</reference>
<evidence type="ECO:0000313" key="2">
    <source>
        <dbReference type="Proteomes" id="UP000653797"/>
    </source>
</evidence>
<protein>
    <submittedName>
        <fullName evidence="1">Uncharacterized protein</fullName>
    </submittedName>
</protein>